<evidence type="ECO:0000313" key="2">
    <source>
        <dbReference type="Proteomes" id="UP001054945"/>
    </source>
</evidence>
<dbReference type="Proteomes" id="UP001054945">
    <property type="component" value="Unassembled WGS sequence"/>
</dbReference>
<accession>A0AAV4NC15</accession>
<dbReference type="EMBL" id="BPLR01020735">
    <property type="protein sequence ID" value="GIX82028.1"/>
    <property type="molecule type" value="Genomic_DNA"/>
</dbReference>
<sequence>MSVQVIPGCHFRQQHYIKLILQMNTNYENVVYKILILTWIEVEGQKCSRRDTFCRFEALELRLWPAPFPSSRMRIALRSVNASFHFTCPYCTHT</sequence>
<name>A0AAV4NC15_CAEEX</name>
<proteinExistence type="predicted"/>
<organism evidence="1 2">
    <name type="scientific">Caerostris extrusa</name>
    <name type="common">Bark spider</name>
    <name type="synonym">Caerostris bankana</name>
    <dbReference type="NCBI Taxonomy" id="172846"/>
    <lineage>
        <taxon>Eukaryota</taxon>
        <taxon>Metazoa</taxon>
        <taxon>Ecdysozoa</taxon>
        <taxon>Arthropoda</taxon>
        <taxon>Chelicerata</taxon>
        <taxon>Arachnida</taxon>
        <taxon>Araneae</taxon>
        <taxon>Araneomorphae</taxon>
        <taxon>Entelegynae</taxon>
        <taxon>Araneoidea</taxon>
        <taxon>Araneidae</taxon>
        <taxon>Caerostris</taxon>
    </lineage>
</organism>
<dbReference type="AlphaFoldDB" id="A0AAV4NC15"/>
<evidence type="ECO:0000313" key="1">
    <source>
        <dbReference type="EMBL" id="GIX82028.1"/>
    </source>
</evidence>
<keyword evidence="2" id="KW-1185">Reference proteome</keyword>
<gene>
    <name evidence="1" type="ORF">CEXT_210551</name>
</gene>
<comment type="caution">
    <text evidence="1">The sequence shown here is derived from an EMBL/GenBank/DDBJ whole genome shotgun (WGS) entry which is preliminary data.</text>
</comment>
<reference evidence="1 2" key="1">
    <citation type="submission" date="2021-06" db="EMBL/GenBank/DDBJ databases">
        <title>Caerostris extrusa draft genome.</title>
        <authorList>
            <person name="Kono N."/>
            <person name="Arakawa K."/>
        </authorList>
    </citation>
    <scope>NUCLEOTIDE SEQUENCE [LARGE SCALE GENOMIC DNA]</scope>
</reference>
<protein>
    <submittedName>
        <fullName evidence="1">Uncharacterized protein</fullName>
    </submittedName>
</protein>